<evidence type="ECO:0000259" key="3">
    <source>
        <dbReference type="PROSITE" id="PS51371"/>
    </source>
</evidence>
<dbReference type="InterPro" id="IPR006683">
    <property type="entry name" value="Thioestr_dom"/>
</dbReference>
<dbReference type="Gene3D" id="1.10.10.10">
    <property type="entry name" value="Winged helix-like DNA-binding domain superfamily/Winged helix DNA-binding domain"/>
    <property type="match status" value="1"/>
</dbReference>
<sequence>MASGGKGQDTPTKHERLMHYIEQLKVGTKLSVRKMAEDLEVSEGTAYKAIKEAEMLGLVNTKERIGTVRIERKKRGTQSRITFGEVAEIVEGELFGGAAGLDKTLHKLVIGAMELTAMIRYIDSGSLLIVGNREGAHRIALEQGAGVLITGGFGTSDEVTQLADQRGLPIISSKHDTFTVASMINRAMFDRLIRQKIMLVEDIVTYSRPVVTMRLGETAADFYRLSKRTKGSRFPVLDERGRVVGMMTAKDAEGAAETQLVDKLMSRSPITAAPNIPIASAAHTMAAESIDLLPIVDKNRKLLAAISRSEVLEAMRYAGKQQESGDTFEDLIGAGFEKLPKEPGGQFGYKGRITPQMSGSLGSISEGVLVTLMTQAARSLVRELGKQDHVIESMTSYFVRPVQLESEVVIIPRLLEISRKSAKLEVEAEDSGGLAAKAMLAVQLIDPF</sequence>
<dbReference type="InterPro" id="IPR051257">
    <property type="entry name" value="Diverse_CBS-Domain"/>
</dbReference>
<feature type="domain" description="CBS" evidence="3">
    <location>
        <begin position="206"/>
        <end position="263"/>
    </location>
</feature>
<dbReference type="Pfam" id="PF00571">
    <property type="entry name" value="CBS"/>
    <property type="match status" value="2"/>
</dbReference>
<dbReference type="Pfam" id="PF07085">
    <property type="entry name" value="DRTGG"/>
    <property type="match status" value="1"/>
</dbReference>
<dbReference type="InterPro" id="IPR028979">
    <property type="entry name" value="Ser_kin/Pase_Hpr-like_N_sf"/>
</dbReference>
<dbReference type="SUPFAM" id="SSF54637">
    <property type="entry name" value="Thioesterase/thiol ester dehydrase-isomerase"/>
    <property type="match status" value="1"/>
</dbReference>
<dbReference type="PANTHER" id="PTHR43080:SF2">
    <property type="entry name" value="CBS DOMAIN-CONTAINING PROTEIN"/>
    <property type="match status" value="1"/>
</dbReference>
<reference evidence="4" key="1">
    <citation type="journal article" date="2014" name="Int. J. Syst. Evol. Microbiol.">
        <title>Complete genome sequence of Corynebacterium casei LMG S-19264T (=DSM 44701T), isolated from a smear-ripened cheese.</title>
        <authorList>
            <consortium name="US DOE Joint Genome Institute (JGI-PGF)"/>
            <person name="Walter F."/>
            <person name="Albersmeier A."/>
            <person name="Kalinowski J."/>
            <person name="Ruckert C."/>
        </authorList>
    </citation>
    <scope>NUCLEOTIDE SEQUENCE</scope>
    <source>
        <strain evidence="4">CGMCC 1.15178</strain>
    </source>
</reference>
<reference evidence="4" key="2">
    <citation type="submission" date="2020-09" db="EMBL/GenBank/DDBJ databases">
        <authorList>
            <person name="Sun Q."/>
            <person name="Zhou Y."/>
        </authorList>
    </citation>
    <scope>NUCLEOTIDE SEQUENCE</scope>
    <source>
        <strain evidence="4">CGMCC 1.15178</strain>
    </source>
</reference>
<dbReference type="SMART" id="SM00116">
    <property type="entry name" value="CBS"/>
    <property type="match status" value="2"/>
</dbReference>
<dbReference type="SUPFAM" id="SSF46785">
    <property type="entry name" value="Winged helix' DNA-binding domain"/>
    <property type="match status" value="1"/>
</dbReference>
<comment type="caution">
    <text evidence="4">The sequence shown here is derived from an EMBL/GenBank/DDBJ whole genome shotgun (WGS) entry which is preliminary data.</text>
</comment>
<evidence type="ECO:0000256" key="2">
    <source>
        <dbReference type="PROSITE-ProRule" id="PRU00703"/>
    </source>
</evidence>
<evidence type="ECO:0000313" key="5">
    <source>
        <dbReference type="Proteomes" id="UP000612456"/>
    </source>
</evidence>
<evidence type="ECO:0000256" key="1">
    <source>
        <dbReference type="ARBA" id="ARBA00023122"/>
    </source>
</evidence>
<dbReference type="Pfam" id="PF03061">
    <property type="entry name" value="4HBT"/>
    <property type="match status" value="1"/>
</dbReference>
<dbReference type="InterPro" id="IPR000644">
    <property type="entry name" value="CBS_dom"/>
</dbReference>
<dbReference type="Gene3D" id="3.10.580.10">
    <property type="entry name" value="CBS-domain"/>
    <property type="match status" value="1"/>
</dbReference>
<dbReference type="InterPro" id="IPR046342">
    <property type="entry name" value="CBS_dom_sf"/>
</dbReference>
<dbReference type="SUPFAM" id="SSF75138">
    <property type="entry name" value="HprK N-terminal domain-like"/>
    <property type="match status" value="1"/>
</dbReference>
<gene>
    <name evidence="4" type="ORF">GCM10010911_35110</name>
</gene>
<organism evidence="4 5">
    <name type="scientific">Paenibacillus nasutitermitis</name>
    <dbReference type="NCBI Taxonomy" id="1652958"/>
    <lineage>
        <taxon>Bacteria</taxon>
        <taxon>Bacillati</taxon>
        <taxon>Bacillota</taxon>
        <taxon>Bacilli</taxon>
        <taxon>Bacillales</taxon>
        <taxon>Paenibacillaceae</taxon>
        <taxon>Paenibacillus</taxon>
    </lineage>
</organism>
<feature type="domain" description="CBS" evidence="3">
    <location>
        <begin position="265"/>
        <end position="324"/>
    </location>
</feature>
<dbReference type="AlphaFoldDB" id="A0A916Z2V9"/>
<dbReference type="Gene3D" id="3.10.129.10">
    <property type="entry name" value="Hotdog Thioesterase"/>
    <property type="match status" value="1"/>
</dbReference>
<keyword evidence="5" id="KW-1185">Reference proteome</keyword>
<dbReference type="SUPFAM" id="SSF54631">
    <property type="entry name" value="CBS-domain pair"/>
    <property type="match status" value="1"/>
</dbReference>
<dbReference type="Proteomes" id="UP000612456">
    <property type="component" value="Unassembled WGS sequence"/>
</dbReference>
<dbReference type="InterPro" id="IPR010766">
    <property type="entry name" value="DRTGG"/>
</dbReference>
<dbReference type="InterPro" id="IPR036390">
    <property type="entry name" value="WH_DNA-bd_sf"/>
</dbReference>
<accession>A0A916Z2V9</accession>
<dbReference type="CDD" id="cd04596">
    <property type="entry name" value="CBS_pair_DRTGG_assoc"/>
    <property type="match status" value="1"/>
</dbReference>
<dbReference type="CDD" id="cd03440">
    <property type="entry name" value="hot_dog"/>
    <property type="match status" value="1"/>
</dbReference>
<dbReference type="InterPro" id="IPR036388">
    <property type="entry name" value="WH-like_DNA-bd_sf"/>
</dbReference>
<dbReference type="PROSITE" id="PS51371">
    <property type="entry name" value="CBS"/>
    <property type="match status" value="2"/>
</dbReference>
<name>A0A916Z2V9_9BACL</name>
<keyword evidence="1 2" id="KW-0129">CBS domain</keyword>
<dbReference type="InterPro" id="IPR029069">
    <property type="entry name" value="HotDog_dom_sf"/>
</dbReference>
<dbReference type="EMBL" id="BMHP01000002">
    <property type="protein sequence ID" value="GGD74174.1"/>
    <property type="molecule type" value="Genomic_DNA"/>
</dbReference>
<dbReference type="Gene3D" id="3.40.1390.20">
    <property type="entry name" value="HprK N-terminal domain-like"/>
    <property type="match status" value="1"/>
</dbReference>
<proteinExistence type="predicted"/>
<protein>
    <submittedName>
        <fullName evidence="4">Thioesterase</fullName>
    </submittedName>
</protein>
<evidence type="ECO:0000313" key="4">
    <source>
        <dbReference type="EMBL" id="GGD74174.1"/>
    </source>
</evidence>
<dbReference type="PANTHER" id="PTHR43080">
    <property type="entry name" value="CBS DOMAIN-CONTAINING PROTEIN CBSX3, MITOCHONDRIAL"/>
    <property type="match status" value="1"/>
</dbReference>